<evidence type="ECO:0000313" key="1">
    <source>
        <dbReference type="EMBL" id="PIC42115.1"/>
    </source>
</evidence>
<reference evidence="2" key="1">
    <citation type="submission" date="2017-10" db="EMBL/GenBank/DDBJ databases">
        <title>Rapid genome shrinkage in a self-fertile nematode reveals novel sperm competition proteins.</title>
        <authorList>
            <person name="Yin D."/>
            <person name="Schwarz E.M."/>
            <person name="Thomas C.G."/>
            <person name="Felde R.L."/>
            <person name="Korf I.F."/>
            <person name="Cutter A.D."/>
            <person name="Schartner C.M."/>
            <person name="Ralston E.J."/>
            <person name="Meyer B.J."/>
            <person name="Haag E.S."/>
        </authorList>
    </citation>
    <scope>NUCLEOTIDE SEQUENCE [LARGE SCALE GENOMIC DNA]</scope>
    <source>
        <strain evidence="2">JU1422</strain>
    </source>
</reference>
<dbReference type="Proteomes" id="UP000230233">
    <property type="component" value="Chromosome III"/>
</dbReference>
<name>A0A2G5URC8_9PELO</name>
<dbReference type="EMBL" id="PDUG01000003">
    <property type="protein sequence ID" value="PIC42115.1"/>
    <property type="molecule type" value="Genomic_DNA"/>
</dbReference>
<accession>A0A2G5URC8</accession>
<evidence type="ECO:0000313" key="2">
    <source>
        <dbReference type="Proteomes" id="UP000230233"/>
    </source>
</evidence>
<dbReference type="AlphaFoldDB" id="A0A2G5URC8"/>
<keyword evidence="2" id="KW-1185">Reference proteome</keyword>
<sequence>MAETAEGMLGLRDQLRGLRGLLPTQTPGLARFESGPSYAAEKREKLVEFRIAPPSRTLRTLSGLTGFTRNKMKGTSSLLLGFSCLKAGMLRAGSRGFKDFKDRWLRGLEQLRETRTTRTRVEGCTV</sequence>
<comment type="caution">
    <text evidence="1">The sequence shown here is derived from an EMBL/GenBank/DDBJ whole genome shotgun (WGS) entry which is preliminary data.</text>
</comment>
<proteinExistence type="predicted"/>
<gene>
    <name evidence="1" type="primary">Cnig_chr_III.g9295</name>
    <name evidence="1" type="ORF">B9Z55_009295</name>
</gene>
<protein>
    <submittedName>
        <fullName evidence="1">Uncharacterized protein</fullName>
    </submittedName>
</protein>
<organism evidence="1 2">
    <name type="scientific">Caenorhabditis nigoni</name>
    <dbReference type="NCBI Taxonomy" id="1611254"/>
    <lineage>
        <taxon>Eukaryota</taxon>
        <taxon>Metazoa</taxon>
        <taxon>Ecdysozoa</taxon>
        <taxon>Nematoda</taxon>
        <taxon>Chromadorea</taxon>
        <taxon>Rhabditida</taxon>
        <taxon>Rhabditina</taxon>
        <taxon>Rhabditomorpha</taxon>
        <taxon>Rhabditoidea</taxon>
        <taxon>Rhabditidae</taxon>
        <taxon>Peloderinae</taxon>
        <taxon>Caenorhabditis</taxon>
    </lineage>
</organism>